<evidence type="ECO:0000256" key="2">
    <source>
        <dbReference type="ARBA" id="ARBA00022737"/>
    </source>
</evidence>
<dbReference type="InterPro" id="IPR019775">
    <property type="entry name" value="WD40_repeat_CS"/>
</dbReference>
<evidence type="ECO:0000313" key="8">
    <source>
        <dbReference type="Proteomes" id="UP000193920"/>
    </source>
</evidence>
<sequence length="494" mass="57095">MGRRKKLEQNLKKDKQEEIELKPVKIEEDWEGLKQVKKEEDWEGLIQVKKEEDWEGLNSEKKDYWEEDINIINKYIEAIEKNSNILPILNEKQYNYILNNYEIGKWSSKKLKKVFMRKRYDQIELGKNIEIKHSHSGPINSLAIETIENKYMLSVGIDANIFLYDLDDKQDNNEHSNFNNTNINNNNNLKVIKPMVSANREDKHKYSITNICWYPIDNGMYTTSSMDHSIKVWDTNFMKPIFSFKFDGPVYNHAFSPIAQTHNLIATGSTSSFVILCDLRSGSQSHILRGHKNPVVGLDWSPSNEYLLASGSGDHTIRLWDIRKPKSCLTSLCQNNSGDKIDNVTAHNGTVNGLKFLSDSSQILSVGNDNKIHLWNIGGGINMNTMLNFGNELINQYEKVIFPAVTDLSECQPLLFQPSNDNDILVYDLYEAKLIKRLKGHFESVNCVVIRNGYQELYSCGNDSEIIQWEPYEGNKEEEKENQEEENNWSDDED</sequence>
<comment type="caution">
    <text evidence="7">The sequence shown here is derived from an EMBL/GenBank/DDBJ whole genome shotgun (WGS) entry which is preliminary data.</text>
</comment>
<dbReference type="STRING" id="1754190.A0A1Y2FBC2"/>
<dbReference type="CDD" id="cd00200">
    <property type="entry name" value="WD40"/>
    <property type="match status" value="1"/>
</dbReference>
<evidence type="ECO:0000256" key="3">
    <source>
        <dbReference type="ARBA" id="ARBA00022763"/>
    </source>
</evidence>
<feature type="compositionally biased region" description="Acidic residues" evidence="6">
    <location>
        <begin position="480"/>
        <end position="494"/>
    </location>
</feature>
<dbReference type="InterPro" id="IPR015943">
    <property type="entry name" value="WD40/YVTN_repeat-like_dom_sf"/>
</dbReference>
<dbReference type="Proteomes" id="UP000193920">
    <property type="component" value="Unassembled WGS sequence"/>
</dbReference>
<dbReference type="GO" id="GO:0043161">
    <property type="term" value="P:proteasome-mediated ubiquitin-dependent protein catabolic process"/>
    <property type="evidence" value="ECO:0007669"/>
    <property type="project" value="TreeGrafter"/>
</dbReference>
<evidence type="ECO:0000256" key="1">
    <source>
        <dbReference type="ARBA" id="ARBA00022574"/>
    </source>
</evidence>
<dbReference type="PROSITE" id="PS00678">
    <property type="entry name" value="WD_REPEATS_1"/>
    <property type="match status" value="2"/>
</dbReference>
<feature type="repeat" description="WD" evidence="5">
    <location>
        <begin position="288"/>
        <end position="330"/>
    </location>
</feature>
<reference evidence="7 8" key="1">
    <citation type="submission" date="2016-08" db="EMBL/GenBank/DDBJ databases">
        <title>A Parts List for Fungal Cellulosomes Revealed by Comparative Genomics.</title>
        <authorList>
            <consortium name="DOE Joint Genome Institute"/>
            <person name="Haitjema C.H."/>
            <person name="Gilmore S.P."/>
            <person name="Henske J.K."/>
            <person name="Solomon K.V."/>
            <person name="De Groot R."/>
            <person name="Kuo A."/>
            <person name="Mondo S.J."/>
            <person name="Salamov A.A."/>
            <person name="Labutti K."/>
            <person name="Zhao Z."/>
            <person name="Chiniquy J."/>
            <person name="Barry K."/>
            <person name="Brewer H.M."/>
            <person name="Purvine S.O."/>
            <person name="Wright A.T."/>
            <person name="Boxma B."/>
            <person name="Van Alen T."/>
            <person name="Hackstein J.H."/>
            <person name="Baker S.E."/>
            <person name="Grigoriev I.V."/>
            <person name="O'Malley M.A."/>
        </authorList>
    </citation>
    <scope>NUCLEOTIDE SEQUENCE [LARGE SCALE GENOMIC DNA]</scope>
    <source>
        <strain evidence="7 8">G1</strain>
    </source>
</reference>
<evidence type="ECO:0000256" key="5">
    <source>
        <dbReference type="PROSITE-ProRule" id="PRU00221"/>
    </source>
</evidence>
<dbReference type="GO" id="GO:0000209">
    <property type="term" value="P:protein polyubiquitination"/>
    <property type="evidence" value="ECO:0007669"/>
    <property type="project" value="TreeGrafter"/>
</dbReference>
<evidence type="ECO:0000313" key="7">
    <source>
        <dbReference type="EMBL" id="ORY81193.1"/>
    </source>
</evidence>
<keyword evidence="4" id="KW-0234">DNA repair</keyword>
<keyword evidence="3" id="KW-0227">DNA damage</keyword>
<evidence type="ECO:0000256" key="4">
    <source>
        <dbReference type="ARBA" id="ARBA00023204"/>
    </source>
</evidence>
<dbReference type="InterPro" id="IPR020472">
    <property type="entry name" value="WD40_PAC1"/>
</dbReference>
<dbReference type="PROSITE" id="PS50294">
    <property type="entry name" value="WD_REPEATS_REGION"/>
    <property type="match status" value="2"/>
</dbReference>
<evidence type="ECO:0000256" key="6">
    <source>
        <dbReference type="SAM" id="MobiDB-lite"/>
    </source>
</evidence>
<dbReference type="PROSITE" id="PS50082">
    <property type="entry name" value="WD_REPEATS_2"/>
    <property type="match status" value="3"/>
</dbReference>
<dbReference type="InterPro" id="IPR036322">
    <property type="entry name" value="WD40_repeat_dom_sf"/>
</dbReference>
<dbReference type="EMBL" id="MCOG01000011">
    <property type="protein sequence ID" value="ORY81193.1"/>
    <property type="molecule type" value="Genomic_DNA"/>
</dbReference>
<dbReference type="PANTHER" id="PTHR46202">
    <property type="entry name" value="DNA EXCISION REPAIR PROTEIN ERCC-8"/>
    <property type="match status" value="1"/>
</dbReference>
<accession>A0A1Y2FBC2</accession>
<feature type="repeat" description="WD" evidence="5">
    <location>
        <begin position="344"/>
        <end position="385"/>
    </location>
</feature>
<dbReference type="InterPro" id="IPR042238">
    <property type="entry name" value="Rad28/ERCC8/Ckn1/ATCSA-1"/>
</dbReference>
<organism evidence="7 8">
    <name type="scientific">Neocallimastix californiae</name>
    <dbReference type="NCBI Taxonomy" id="1754190"/>
    <lineage>
        <taxon>Eukaryota</taxon>
        <taxon>Fungi</taxon>
        <taxon>Fungi incertae sedis</taxon>
        <taxon>Chytridiomycota</taxon>
        <taxon>Chytridiomycota incertae sedis</taxon>
        <taxon>Neocallimastigomycetes</taxon>
        <taxon>Neocallimastigales</taxon>
        <taxon>Neocallimastigaceae</taxon>
        <taxon>Neocallimastix</taxon>
    </lineage>
</organism>
<dbReference type="AlphaFoldDB" id="A0A1Y2FBC2"/>
<dbReference type="SUPFAM" id="SSF50978">
    <property type="entry name" value="WD40 repeat-like"/>
    <property type="match status" value="1"/>
</dbReference>
<dbReference type="Gene3D" id="2.130.10.10">
    <property type="entry name" value="YVTN repeat-like/Quinoprotein amine dehydrogenase"/>
    <property type="match status" value="1"/>
</dbReference>
<dbReference type="GO" id="GO:0031464">
    <property type="term" value="C:Cul4A-RING E3 ubiquitin ligase complex"/>
    <property type="evidence" value="ECO:0007669"/>
    <property type="project" value="TreeGrafter"/>
</dbReference>
<dbReference type="GO" id="GO:0000109">
    <property type="term" value="C:nucleotide-excision repair complex"/>
    <property type="evidence" value="ECO:0007669"/>
    <property type="project" value="TreeGrafter"/>
</dbReference>
<dbReference type="GO" id="GO:0006283">
    <property type="term" value="P:transcription-coupled nucleotide-excision repair"/>
    <property type="evidence" value="ECO:0007669"/>
    <property type="project" value="InterPro"/>
</dbReference>
<dbReference type="SMART" id="SM00320">
    <property type="entry name" value="WD40"/>
    <property type="match status" value="6"/>
</dbReference>
<dbReference type="InterPro" id="IPR001680">
    <property type="entry name" value="WD40_rpt"/>
</dbReference>
<keyword evidence="2" id="KW-0677">Repeat</keyword>
<gene>
    <name evidence="7" type="ORF">LY90DRAFT_375997</name>
</gene>
<dbReference type="PRINTS" id="PR00320">
    <property type="entry name" value="GPROTEINBRPT"/>
</dbReference>
<dbReference type="Pfam" id="PF00400">
    <property type="entry name" value="WD40"/>
    <property type="match status" value="4"/>
</dbReference>
<keyword evidence="8" id="KW-1185">Reference proteome</keyword>
<protein>
    <submittedName>
        <fullName evidence="7">WD40 repeat-like protein</fullName>
    </submittedName>
</protein>
<dbReference type="PANTHER" id="PTHR46202:SF1">
    <property type="entry name" value="DNA EXCISION REPAIR PROTEIN ERCC-8"/>
    <property type="match status" value="1"/>
</dbReference>
<feature type="region of interest" description="Disordered" evidence="6">
    <location>
        <begin position="471"/>
        <end position="494"/>
    </location>
</feature>
<name>A0A1Y2FBC2_9FUNG</name>
<dbReference type="OrthoDB" id="361494at2759"/>
<keyword evidence="1 5" id="KW-0853">WD repeat</keyword>
<proteinExistence type="predicted"/>
<feature type="repeat" description="WD" evidence="5">
    <location>
        <begin position="201"/>
        <end position="243"/>
    </location>
</feature>